<dbReference type="Pfam" id="PF20167">
    <property type="entry name" value="Transposase_32"/>
    <property type="match status" value="1"/>
</dbReference>
<feature type="compositionally biased region" description="Acidic residues" evidence="2">
    <location>
        <begin position="358"/>
        <end position="385"/>
    </location>
</feature>
<evidence type="ECO:0000256" key="2">
    <source>
        <dbReference type="SAM" id="MobiDB-lite"/>
    </source>
</evidence>
<keyword evidence="5" id="KW-1185">Reference proteome</keyword>
<evidence type="ECO:0000313" key="4">
    <source>
        <dbReference type="EMBL" id="KAL3619242.1"/>
    </source>
</evidence>
<sequence>MPTEQSPPSEDLDHIIDEYTEPVPDKNDVNIASIEPHSTKFLTAEAESRFDDLIKRSMIDEKRIMVDVFEKYNLVSFFEAKGMLATVSTAVPFVRNLVCEFYANLIPQVCDKNSVSYGRVYARGDIYTFTPEKINLLMGTEDYQGTSAVDNMDEAISFLTRGKVSKWNEQISAAKLTSLYSVLHKIAVFNWLPSKNSTVITRPQAQLLYRLGTGIKFNFGQMVFDCVTKLAQPNSGSSLVFPSIIYNLLESQSFVAWGSDEFSGDAAFFTVRTHLIRGDRFVDLPWVDRRSKVSEGGVGSSATNMASNKCQLSRNEVENHILRLEAQIVQLDAQKRDVQLMIDALKASLLPSGQGGDGSEDEAEDVEDAGNTSDDEETETDEDLEAAALRARKGKGKIQEKSKGKRVAKKRAAEEETPLRRYSRHRRN</sequence>
<proteinExistence type="predicted"/>
<dbReference type="Proteomes" id="UP001632038">
    <property type="component" value="Unassembled WGS sequence"/>
</dbReference>
<evidence type="ECO:0000313" key="5">
    <source>
        <dbReference type="Proteomes" id="UP001632038"/>
    </source>
</evidence>
<dbReference type="EMBL" id="JAVIJP010000069">
    <property type="protein sequence ID" value="KAL3619242.1"/>
    <property type="molecule type" value="Genomic_DNA"/>
</dbReference>
<reference evidence="5" key="1">
    <citation type="journal article" date="2024" name="IScience">
        <title>Strigolactones Initiate the Formation of Haustorium-like Structures in Castilleja.</title>
        <authorList>
            <person name="Buerger M."/>
            <person name="Peterson D."/>
            <person name="Chory J."/>
        </authorList>
    </citation>
    <scope>NUCLEOTIDE SEQUENCE [LARGE SCALE GENOMIC DNA]</scope>
</reference>
<feature type="domain" description="Putative plant transposon protein" evidence="3">
    <location>
        <begin position="91"/>
        <end position="252"/>
    </location>
</feature>
<name>A0ABD3BPQ9_9LAMI</name>
<dbReference type="AlphaFoldDB" id="A0ABD3BPQ9"/>
<accession>A0ABD3BPQ9</accession>
<feature type="coiled-coil region" evidence="1">
    <location>
        <begin position="314"/>
        <end position="341"/>
    </location>
</feature>
<feature type="region of interest" description="Disordered" evidence="2">
    <location>
        <begin position="349"/>
        <end position="428"/>
    </location>
</feature>
<gene>
    <name evidence="4" type="ORF">CASFOL_036812</name>
</gene>
<protein>
    <recommendedName>
        <fullName evidence="3">Putative plant transposon protein domain-containing protein</fullName>
    </recommendedName>
</protein>
<comment type="caution">
    <text evidence="4">The sequence shown here is derived from an EMBL/GenBank/DDBJ whole genome shotgun (WGS) entry which is preliminary data.</text>
</comment>
<keyword evidence="1" id="KW-0175">Coiled coil</keyword>
<evidence type="ECO:0000259" key="3">
    <source>
        <dbReference type="Pfam" id="PF20167"/>
    </source>
</evidence>
<organism evidence="4 5">
    <name type="scientific">Castilleja foliolosa</name>
    <dbReference type="NCBI Taxonomy" id="1961234"/>
    <lineage>
        <taxon>Eukaryota</taxon>
        <taxon>Viridiplantae</taxon>
        <taxon>Streptophyta</taxon>
        <taxon>Embryophyta</taxon>
        <taxon>Tracheophyta</taxon>
        <taxon>Spermatophyta</taxon>
        <taxon>Magnoliopsida</taxon>
        <taxon>eudicotyledons</taxon>
        <taxon>Gunneridae</taxon>
        <taxon>Pentapetalae</taxon>
        <taxon>asterids</taxon>
        <taxon>lamiids</taxon>
        <taxon>Lamiales</taxon>
        <taxon>Orobanchaceae</taxon>
        <taxon>Pedicularideae</taxon>
        <taxon>Castillejinae</taxon>
        <taxon>Castilleja</taxon>
    </lineage>
</organism>
<dbReference type="InterPro" id="IPR046796">
    <property type="entry name" value="Transposase_32_dom"/>
</dbReference>
<evidence type="ECO:0000256" key="1">
    <source>
        <dbReference type="SAM" id="Coils"/>
    </source>
</evidence>